<sequence>MNTRYSKLFREGYESFTHLKQYDLQGIFAALASRMPTLDLYYQLMIF</sequence>
<name>A0A0F6AX06_SALT1</name>
<evidence type="ECO:0000313" key="2">
    <source>
        <dbReference type="Proteomes" id="UP000002695"/>
    </source>
</evidence>
<proteinExistence type="predicted"/>
<dbReference type="Proteomes" id="UP000002695">
    <property type="component" value="Chromosome"/>
</dbReference>
<evidence type="ECO:0000313" key="1">
    <source>
        <dbReference type="EMBL" id="ACY86777.1"/>
    </source>
</evidence>
<dbReference type="KEGG" id="seo:STM14_0242"/>
<dbReference type="AlphaFoldDB" id="A0A0F6AX06"/>
<dbReference type="HOGENOM" id="CLU_3172953_0_0_6"/>
<reference evidence="1 2" key="1">
    <citation type="journal article" date="2010" name="J. Bacteriol.">
        <title>Short-term signatures of evolutionary change in the Salmonella enterica serovar typhimurium 14028 genome.</title>
        <authorList>
            <person name="Jarvik T."/>
            <person name="Smillie C."/>
            <person name="Groisman E.A."/>
            <person name="Ochman H."/>
        </authorList>
    </citation>
    <scope>NUCLEOTIDE SEQUENCE [LARGE SCALE GENOMIC DNA]</scope>
    <source>
        <strain evidence="2">14028s / SGSC 2262</strain>
    </source>
</reference>
<keyword evidence="2" id="KW-1185">Reference proteome</keyword>
<dbReference type="PATRIC" id="fig|588858.6.peg.352"/>
<dbReference type="EMBL" id="CP001363">
    <property type="protein sequence ID" value="ACY86777.1"/>
    <property type="molecule type" value="Genomic_DNA"/>
</dbReference>
<protein>
    <submittedName>
        <fullName evidence="1">Uncharacterized protein</fullName>
    </submittedName>
</protein>
<gene>
    <name evidence="1" type="ordered locus">STM14_0242</name>
</gene>
<accession>A0A0F6AX06</accession>
<organism evidence="1 2">
    <name type="scientific">Salmonella typhimurium (strain 14028s / SGSC 2262)</name>
    <dbReference type="NCBI Taxonomy" id="588858"/>
    <lineage>
        <taxon>Bacteria</taxon>
        <taxon>Pseudomonadati</taxon>
        <taxon>Pseudomonadota</taxon>
        <taxon>Gammaproteobacteria</taxon>
        <taxon>Enterobacterales</taxon>
        <taxon>Enterobacteriaceae</taxon>
        <taxon>Salmonella</taxon>
    </lineage>
</organism>